<dbReference type="PROSITE" id="PS50085">
    <property type="entry name" value="RAPGAP"/>
    <property type="match status" value="1"/>
</dbReference>
<feature type="domain" description="PPIase cyclophilin-type" evidence="7">
    <location>
        <begin position="7"/>
        <end position="158"/>
    </location>
</feature>
<dbReference type="PANTHER" id="PTHR10063">
    <property type="entry name" value="TUBERIN"/>
    <property type="match status" value="1"/>
</dbReference>
<dbReference type="InterPro" id="IPR000331">
    <property type="entry name" value="Rap/Ran_GAP_dom"/>
</dbReference>
<evidence type="ECO:0000256" key="4">
    <source>
        <dbReference type="ARBA" id="ARBA00023110"/>
    </source>
</evidence>
<feature type="region of interest" description="Disordered" evidence="6">
    <location>
        <begin position="1732"/>
        <end position="1755"/>
    </location>
</feature>
<keyword evidence="4" id="KW-0697">Rotamase</keyword>
<evidence type="ECO:0000256" key="3">
    <source>
        <dbReference type="ARBA" id="ARBA00022468"/>
    </source>
</evidence>
<feature type="region of interest" description="Disordered" evidence="6">
    <location>
        <begin position="1506"/>
        <end position="1562"/>
    </location>
</feature>
<dbReference type="Proteomes" id="UP000780801">
    <property type="component" value="Unassembled WGS sequence"/>
</dbReference>
<keyword evidence="10" id="KW-1185">Reference proteome</keyword>
<gene>
    <name evidence="9" type="primary">TSC2</name>
    <name evidence="9" type="ORF">BGW38_006658</name>
</gene>
<dbReference type="InterPro" id="IPR027107">
    <property type="entry name" value="Tuberin/Ral-act_asu"/>
</dbReference>
<dbReference type="Pfam" id="PF02145">
    <property type="entry name" value="Rap_GAP"/>
    <property type="match status" value="1"/>
</dbReference>
<feature type="region of interest" description="Disordered" evidence="6">
    <location>
        <begin position="1957"/>
        <end position="1977"/>
    </location>
</feature>
<evidence type="ECO:0000313" key="10">
    <source>
        <dbReference type="Proteomes" id="UP000780801"/>
    </source>
</evidence>
<dbReference type="GO" id="GO:0051056">
    <property type="term" value="P:regulation of small GTPase mediated signal transduction"/>
    <property type="evidence" value="ECO:0007669"/>
    <property type="project" value="InterPro"/>
</dbReference>
<dbReference type="FunFam" id="2.40.100.10:FF:000013">
    <property type="entry name" value="Peptidyl-prolyl cis-trans isomerase"/>
    <property type="match status" value="1"/>
</dbReference>
<feature type="compositionally biased region" description="Low complexity" evidence="6">
    <location>
        <begin position="1707"/>
        <end position="1716"/>
    </location>
</feature>
<dbReference type="Pfam" id="PF03542">
    <property type="entry name" value="Tuberin"/>
    <property type="match status" value="1"/>
</dbReference>
<proteinExistence type="predicted"/>
<feature type="compositionally biased region" description="Low complexity" evidence="6">
    <location>
        <begin position="2153"/>
        <end position="2163"/>
    </location>
</feature>
<dbReference type="SUPFAM" id="SSF111347">
    <property type="entry name" value="Rap/Ran-GAP"/>
    <property type="match status" value="1"/>
</dbReference>
<dbReference type="OrthoDB" id="19311at2759"/>
<comment type="catalytic activity">
    <reaction evidence="1">
        <text>[protein]-peptidylproline (omega=180) = [protein]-peptidylproline (omega=0)</text>
        <dbReference type="Rhea" id="RHEA:16237"/>
        <dbReference type="Rhea" id="RHEA-COMP:10747"/>
        <dbReference type="Rhea" id="RHEA-COMP:10748"/>
        <dbReference type="ChEBI" id="CHEBI:83833"/>
        <dbReference type="ChEBI" id="CHEBI:83834"/>
        <dbReference type="EC" id="5.2.1.8"/>
    </reaction>
</comment>
<keyword evidence="3" id="KW-0343">GTPase activation</keyword>
<feature type="region of interest" description="Disordered" evidence="6">
    <location>
        <begin position="1653"/>
        <end position="1675"/>
    </location>
</feature>
<evidence type="ECO:0000259" key="7">
    <source>
        <dbReference type="PROSITE" id="PS50072"/>
    </source>
</evidence>
<name>A0A9P6FZD4_9FUNG</name>
<sequence>MANPRVFFDVSIDNAPAGRIIMELRKDVAPRTAENFRALCTGEKGYGYAGSNFHRVIPGFMLQGGDFTAGNGTGGKSIYGNKFEDENFLLKHTGEGILSMANAGPHTNGSQFFICTVQTTWLDGKHVVFGSVVEGMDVVKAVEACGSGSGAPKKGGKPCVISITASDQTVLAIHAMTAKPRPTTSKFNNLFKFRLTSKETTLHEILRLDSAQPSDPIDANEIVQQLLPGGNSLQSRLRALEELCGIVLNYPFQHISELWVAVKDLLEAGVPHNARKAAWSFMIACIRGQFEDLGMLRAIFYQAINDHDIWEDFSDKLQALTELTNNGRDIYGFEKNIVRLLAHWIASSFEQAKVAQHVSQQRLGMQKSTTSLASFSSAPQLILLQKHIPYLDTTMALLINVVKFNFVYFDEIEVASLLELLHTLCTNAPEDTHHLIGILDVIVRYGYVPAEGLATFLKILCHITMSETYREQAWTITLNLMKSHSAHSAIRLLCLNLRTKSDMSLTITQVRAIQGSVRLLQRSVWGNTPIDTLSVSFSTILWSLKSAISFNSRLVDLDIIQSLTMLLDSRLNELGELELEIILDIMQGLMPVLDEKSAISDHAQAKPFVLAIERLHSAGDFQPQPQTPQPQQHLAAFRDSYGILVARLIDLQSTKAYSGITFRSMMLLASLQDHLPEQTMLHLLQYYYSEHQFYPYTPNWLDRLRELVQVSVIRDRRPRIRLQALAIALDVYEASVEFAHDDIISAVFMDLFDHMNVETDSALASKTTELLISATRFASDELFPRLLDRIVQGIRCTCQTPKPTTTNTASQPSLVSRLGMASSLSSNVQSTHRTPDPPIACQSLHTAIGMIDLFQYAIYDPNGASRVDELFSLLVGLAINHGIHKATRLVLLDFLLCLRVDLDHRIFCSSASTLESMTAATEQLLSEDTRHDRVPGMSTGVGAGPVAGSGGHRGSVHSTSGTGISISGLVASSSSHPSLNWTPVVQSRGMQASPYVISYLEIASTTVDNPANDAPPAPLVGSAKVILNIPLYMTGVLSILEQERDFEIYSFVIQKLPTQLFNKHLFCNSSEQVIKLHNLLVEMTLKDKIPDSLRNLPLSARRHNIHILAYKVLVILLCYHSKFSTKELHDLVHSFVVGLQRQATCAKICIHALVVCCYELPLSMSKHLSGTVLKLSQIMSTATISVHILEFLSTVARLPMLYANFVEGDYKRVFGIALKYIQYTHSVAGSAQGATTSSTSGSATSSSGSLSSQQQPTAGAKALLQYVLIMAYQVIDVWFMLQRLSERRKYVPYIIRNLLMANEHGKRLDEQTETCLDMLARYSYANCEPKPKPSLTQQILLGSPGKNSKVVTKTWLQGNAFITARTAQSIGWAEVTIRRASGTVSFLLKIENEMFMNSSDELDFQALPGLLRLQETQTAAAAAVAGSLGATGVEGSIGQSGAEGEGTIGISEQSLSNVTTGETSALTYERDRASIDPALADQAEGGEGHAQHLMVLSSLPHRLSEGRAPWFSPKSTPHHTPQHTPLQSPLQTPRHTPHHTPKVSPLPSGDNTPSSSPPSRSFLSTAVSKLVFEGGHHRVQTAPTEHVAVFTPTSLHPLESAGPPAHSQDDGSGDMDKHNHSGAAQSHVEHSSLGGPFTSTSTFAASGVLTSLGRSKSASDHSGVTTKGAATKQGEASQGILGGALEQTKSILSHSVSGLKRDDARRSSSVVSSRNNSINSVIGRAQRYAHLHDDHRAPPPGVSENTGSSADASRSFSKARTETFVDPSFLFMQLSSFPDMMAREVPILLAEDDATARALGVLDRTPVVDFHKVGVLYVARGQTKEADILGNTHGSAEYTKFLTGLGTLVKLKNAKIYAGGLDLEMDIDGEYSYSHQDEITQMIFHVATMMPNYPHDPQFNGKKRHIGNDWVTVVYNDSGADYDFGTISGQFNFITLVITPVSMASVTYTDTTSRALQQQTQERATGDSHEDRATGQSIIPTVSVQSASPVTTVPSSRSPQPFKNVWFKMVMLRRPDMPEIGPLATPKIISASELAPFTRQVALHANIYAQVYYQNLQNRVEYVSNWQERLRQIKRVRERLTGGATGGAGPGGSSGGGNSSSGTGIGGGPSGATGGGGGGSMSKPGGAGGNSGGGGGGNSSSISMGLGLGLGLGSSSSSSSATAGSGGAGTGSGGAGTGGNSGNSNAGAQSSSGAQGGILGLEPVVDFTRYA</sequence>
<dbReference type="GO" id="GO:0005096">
    <property type="term" value="F:GTPase activator activity"/>
    <property type="evidence" value="ECO:0007669"/>
    <property type="project" value="UniProtKB-KW"/>
</dbReference>
<feature type="compositionally biased region" description="Polar residues" evidence="6">
    <location>
        <begin position="1522"/>
        <end position="1534"/>
    </location>
</feature>
<dbReference type="GO" id="GO:0032007">
    <property type="term" value="P:negative regulation of TOR signaling"/>
    <property type="evidence" value="ECO:0007669"/>
    <property type="project" value="TreeGrafter"/>
</dbReference>
<keyword evidence="5" id="KW-0413">Isomerase</keyword>
<dbReference type="PROSITE" id="PS00170">
    <property type="entry name" value="CSA_PPIASE_1"/>
    <property type="match status" value="1"/>
</dbReference>
<dbReference type="SUPFAM" id="SSF50891">
    <property type="entry name" value="Cyclophilin-like"/>
    <property type="match status" value="1"/>
</dbReference>
<dbReference type="InterPro" id="IPR018515">
    <property type="entry name" value="Tuberin-type_domain"/>
</dbReference>
<feature type="region of interest" description="Disordered" evidence="6">
    <location>
        <begin position="1695"/>
        <end position="1716"/>
    </location>
</feature>
<dbReference type="PRINTS" id="PR00153">
    <property type="entry name" value="CSAPPISMRASE"/>
</dbReference>
<dbReference type="InterPro" id="IPR002130">
    <property type="entry name" value="Cyclophilin-type_PPIase_dom"/>
</dbReference>
<dbReference type="InterPro" id="IPR020892">
    <property type="entry name" value="Cyclophilin-type_PPIase_CS"/>
</dbReference>
<evidence type="ECO:0000256" key="1">
    <source>
        <dbReference type="ARBA" id="ARBA00000971"/>
    </source>
</evidence>
<evidence type="ECO:0000313" key="9">
    <source>
        <dbReference type="EMBL" id="KAF9584383.1"/>
    </source>
</evidence>
<evidence type="ECO:0000259" key="8">
    <source>
        <dbReference type="PROSITE" id="PS50085"/>
    </source>
</evidence>
<dbReference type="GO" id="GO:0003755">
    <property type="term" value="F:peptidyl-prolyl cis-trans isomerase activity"/>
    <property type="evidence" value="ECO:0007669"/>
    <property type="project" value="UniProtKB-KW"/>
</dbReference>
<dbReference type="InterPro" id="IPR024584">
    <property type="entry name" value="Tuberin_N"/>
</dbReference>
<comment type="caution">
    <text evidence="9">The sequence shown here is derived from an EMBL/GenBank/DDBJ whole genome shotgun (WGS) entry which is preliminary data.</text>
</comment>
<feature type="region of interest" description="Disordered" evidence="6">
    <location>
        <begin position="2153"/>
        <end position="2211"/>
    </location>
</feature>
<dbReference type="Pfam" id="PF11864">
    <property type="entry name" value="DUF3384"/>
    <property type="match status" value="1"/>
</dbReference>
<feature type="region of interest" description="Disordered" evidence="6">
    <location>
        <begin position="1595"/>
        <end position="1635"/>
    </location>
</feature>
<accession>A0A9P6FZD4</accession>
<feature type="compositionally biased region" description="Gly residues" evidence="6">
    <location>
        <begin position="2083"/>
        <end position="2138"/>
    </location>
</feature>
<reference evidence="9" key="1">
    <citation type="journal article" date="2020" name="Fungal Divers.">
        <title>Resolving the Mortierellaceae phylogeny through synthesis of multi-gene phylogenetics and phylogenomics.</title>
        <authorList>
            <person name="Vandepol N."/>
            <person name="Liber J."/>
            <person name="Desiro A."/>
            <person name="Na H."/>
            <person name="Kennedy M."/>
            <person name="Barry K."/>
            <person name="Grigoriev I.V."/>
            <person name="Miller A.N."/>
            <person name="O'Donnell K."/>
            <person name="Stajich J.E."/>
            <person name="Bonito G."/>
        </authorList>
    </citation>
    <scope>NUCLEOTIDE SEQUENCE</scope>
    <source>
        <strain evidence="9">KOD1015</strain>
    </source>
</reference>
<dbReference type="GO" id="GO:0033596">
    <property type="term" value="C:TSC1-TSC2 complex"/>
    <property type="evidence" value="ECO:0007669"/>
    <property type="project" value="TreeGrafter"/>
</dbReference>
<dbReference type="GO" id="GO:0005634">
    <property type="term" value="C:nucleus"/>
    <property type="evidence" value="ECO:0007669"/>
    <property type="project" value="InterPro"/>
</dbReference>
<feature type="compositionally biased region" description="Low complexity" evidence="6">
    <location>
        <begin position="2182"/>
        <end position="2193"/>
    </location>
</feature>
<dbReference type="Gene3D" id="2.40.100.10">
    <property type="entry name" value="Cyclophilin-like"/>
    <property type="match status" value="1"/>
</dbReference>
<dbReference type="GO" id="GO:0006457">
    <property type="term" value="P:protein folding"/>
    <property type="evidence" value="ECO:0007669"/>
    <property type="project" value="InterPro"/>
</dbReference>
<dbReference type="PROSITE" id="PS50072">
    <property type="entry name" value="CSA_PPIASE_2"/>
    <property type="match status" value="1"/>
</dbReference>
<evidence type="ECO:0000256" key="2">
    <source>
        <dbReference type="ARBA" id="ARBA00013194"/>
    </source>
</evidence>
<evidence type="ECO:0000256" key="5">
    <source>
        <dbReference type="ARBA" id="ARBA00023235"/>
    </source>
</evidence>
<organism evidence="9 10">
    <name type="scientific">Lunasporangiospora selenospora</name>
    <dbReference type="NCBI Taxonomy" id="979761"/>
    <lineage>
        <taxon>Eukaryota</taxon>
        <taxon>Fungi</taxon>
        <taxon>Fungi incertae sedis</taxon>
        <taxon>Mucoromycota</taxon>
        <taxon>Mortierellomycotina</taxon>
        <taxon>Mortierellomycetes</taxon>
        <taxon>Mortierellales</taxon>
        <taxon>Mortierellaceae</taxon>
        <taxon>Lunasporangiospora</taxon>
    </lineage>
</organism>
<protein>
    <recommendedName>
        <fullName evidence="2">peptidylprolyl isomerase</fullName>
        <ecNumber evidence="2">5.2.1.8</ecNumber>
    </recommendedName>
</protein>
<feature type="domain" description="Rap-GAP" evidence="8">
    <location>
        <begin position="1799"/>
        <end position="2084"/>
    </location>
</feature>
<feature type="region of interest" description="Disordered" evidence="6">
    <location>
        <begin position="2081"/>
        <end position="2140"/>
    </location>
</feature>
<feature type="compositionally biased region" description="Basic and acidic residues" evidence="6">
    <location>
        <begin position="1964"/>
        <end position="1973"/>
    </location>
</feature>
<feature type="compositionally biased region" description="Gly residues" evidence="6">
    <location>
        <begin position="2164"/>
        <end position="2181"/>
    </location>
</feature>
<dbReference type="Pfam" id="PF00160">
    <property type="entry name" value="Pro_isomerase"/>
    <property type="match status" value="1"/>
</dbReference>
<dbReference type="InterPro" id="IPR029000">
    <property type="entry name" value="Cyclophilin-like_dom_sf"/>
</dbReference>
<feature type="compositionally biased region" description="Polar residues" evidence="6">
    <location>
        <begin position="1743"/>
        <end position="1755"/>
    </location>
</feature>
<feature type="compositionally biased region" description="Polar residues" evidence="6">
    <location>
        <begin position="1653"/>
        <end position="1665"/>
    </location>
</feature>
<dbReference type="InterPro" id="IPR035974">
    <property type="entry name" value="Rap/Ran-GAP_sf"/>
</dbReference>
<dbReference type="EMBL" id="JAABOA010000428">
    <property type="protein sequence ID" value="KAF9584383.1"/>
    <property type="molecule type" value="Genomic_DNA"/>
</dbReference>
<dbReference type="PANTHER" id="PTHR10063:SF0">
    <property type="entry name" value="TUBERIN"/>
    <property type="match status" value="1"/>
</dbReference>
<evidence type="ECO:0000256" key="6">
    <source>
        <dbReference type="SAM" id="MobiDB-lite"/>
    </source>
</evidence>
<dbReference type="EC" id="5.2.1.8" evidence="2"/>
<dbReference type="Gene3D" id="3.40.50.11210">
    <property type="entry name" value="Rap/Ran-GAP"/>
    <property type="match status" value="1"/>
</dbReference>
<dbReference type="CDD" id="cd01926">
    <property type="entry name" value="cyclophilin_ABH_like"/>
    <property type="match status" value="1"/>
</dbReference>